<protein>
    <recommendedName>
        <fullName evidence="1">SnoaL-like domain-containing protein</fullName>
    </recommendedName>
</protein>
<evidence type="ECO:0000313" key="3">
    <source>
        <dbReference type="Proteomes" id="UP000000547"/>
    </source>
</evidence>
<dbReference type="PDB" id="3LYG">
    <property type="method" value="X-ray"/>
    <property type="resolution" value="1.61 A"/>
    <property type="chains" value="A=1-119"/>
</dbReference>
<dbReference type="InterPro" id="IPR032710">
    <property type="entry name" value="NTF2-like_dom_sf"/>
</dbReference>
<dbReference type="DNASU" id="3519530"/>
<evidence type="ECO:0000259" key="1">
    <source>
        <dbReference type="Pfam" id="PF12680"/>
    </source>
</evidence>
<reference evidence="4" key="2">
    <citation type="submission" date="2010-02" db="PDB data bank">
        <title>Crystal structure of NTF2-like protein of unknown function (YP_270605.1) from Colwellia psychrerythraea 34H at 1.61 A resolution.</title>
        <authorList>
            <consortium name="Joint Center for Structural Genomics (JCSG)"/>
        </authorList>
    </citation>
    <scope>X-RAY CRYSTALLOGRAPHY (1.61 ANGSTROMS)</scope>
</reference>
<evidence type="ECO:0000313" key="2">
    <source>
        <dbReference type="EMBL" id="AAZ24221.1"/>
    </source>
</evidence>
<dbReference type="Gene3D" id="3.10.450.50">
    <property type="match status" value="1"/>
</dbReference>
<dbReference type="SUPFAM" id="SSF54427">
    <property type="entry name" value="NTF2-like"/>
    <property type="match status" value="1"/>
</dbReference>
<dbReference type="AlphaFoldDB" id="Q47X65"/>
<gene>
    <name evidence="2" type="ordered locus">CPS_3947</name>
</gene>
<dbReference type="HOGENOM" id="CLU_2059188_0_0_6"/>
<dbReference type="KEGG" id="cps:CPS_3947"/>
<dbReference type="RefSeq" id="WP_011044691.1">
    <property type="nucleotide sequence ID" value="NC_003910.7"/>
</dbReference>
<feature type="domain" description="SnoaL-like" evidence="1">
    <location>
        <begin position="7"/>
        <end position="105"/>
    </location>
</feature>
<keyword evidence="4" id="KW-0002">3D-structure</keyword>
<dbReference type="Pfam" id="PF12680">
    <property type="entry name" value="SnoaL_2"/>
    <property type="match status" value="1"/>
</dbReference>
<sequence>MNLANIVQRGWEALGAGDFDTLVTDYVEKMIFIMPGQADVLKGRQAFRSALDNLGEILPPGFEITGLRQLEGENEIVSIVEWKSDKMIASQLSVLFKFEGDQIYEERWFVDTEQWKSVF</sequence>
<reference evidence="2" key="1">
    <citation type="journal article" date="2005" name="Proc. Natl. Acad. Sci. U.S.A.">
        <title>The psychrophilic lifestyle as revealed by the genome sequence of Colwellia psychrerythraea 34H through genomic and proteomic analyses.</title>
        <authorList>
            <person name="Methe B.A."/>
            <person name="Nelson K.E."/>
            <person name="Deming J.W."/>
            <person name="Momen B."/>
            <person name="Melamud E."/>
            <person name="Zhang X."/>
            <person name="Moult J."/>
            <person name="Madupu R."/>
            <person name="Nelson W.C."/>
            <person name="Dodson R.J."/>
            <person name="Brinkac L.M."/>
            <person name="Daugherty S.C."/>
            <person name="Durkin A.S."/>
            <person name="DeBoy R.T."/>
            <person name="Kolonay J.F."/>
            <person name="Sullivan S.A."/>
            <person name="Zhou L."/>
            <person name="Davidsen T.M."/>
            <person name="Wu M."/>
            <person name="Huston A.L."/>
            <person name="Lewis M."/>
            <person name="Weaver B."/>
            <person name="Weidman J.F."/>
            <person name="Khouri H."/>
            <person name="Utterback T.R."/>
            <person name="Feldblyum T.V."/>
            <person name="Fraser C.M."/>
        </authorList>
    </citation>
    <scope>NUCLEOTIDE SEQUENCE [LARGE SCALE GENOMIC DNA]</scope>
    <source>
        <strain evidence="2">34H</strain>
    </source>
</reference>
<organism evidence="2 3">
    <name type="scientific">Colwellia psychrerythraea (strain 34H / ATCC BAA-681)</name>
    <name type="common">Vibrio psychroerythus</name>
    <dbReference type="NCBI Taxonomy" id="167879"/>
    <lineage>
        <taxon>Bacteria</taxon>
        <taxon>Pseudomonadati</taxon>
        <taxon>Pseudomonadota</taxon>
        <taxon>Gammaproteobacteria</taxon>
        <taxon>Alteromonadales</taxon>
        <taxon>Colwelliaceae</taxon>
        <taxon>Colwellia</taxon>
    </lineage>
</organism>
<proteinExistence type="evidence at protein level"/>
<dbReference type="EvolutionaryTrace" id="Q47X65"/>
<evidence type="ECO:0007829" key="4">
    <source>
        <dbReference type="PDB" id="3LYG"/>
    </source>
</evidence>
<dbReference type="PDBsum" id="3LYG"/>
<dbReference type="SMR" id="Q47X65"/>
<dbReference type="Proteomes" id="UP000000547">
    <property type="component" value="Chromosome"/>
</dbReference>
<accession>Q47X65</accession>
<dbReference type="EMBL" id="CP000083">
    <property type="protein sequence ID" value="AAZ24221.1"/>
    <property type="molecule type" value="Genomic_DNA"/>
</dbReference>
<dbReference type="InterPro" id="IPR037401">
    <property type="entry name" value="SnoaL-like"/>
</dbReference>
<name>Q47X65_COLP3</name>